<dbReference type="Proteomes" id="UP001199916">
    <property type="component" value="Unassembled WGS sequence"/>
</dbReference>
<sequence length="93" mass="11150">MTPLLKIIKQWLAGRQDKQRYRHIQSEQEQLMEDIRYAYKEWERAWFCFEHALGEDEVDYAIFSLEAAEKRVGMLLKRAKKANIHALRLGEVL</sequence>
<evidence type="ECO:0000313" key="2">
    <source>
        <dbReference type="Proteomes" id="UP001199916"/>
    </source>
</evidence>
<accession>A0ABS8YLX3</accession>
<dbReference type="Pfam" id="PF10704">
    <property type="entry name" value="DUF2508"/>
    <property type="match status" value="1"/>
</dbReference>
<comment type="caution">
    <text evidence="1">The sequence shown here is derived from an EMBL/GenBank/DDBJ whole genome shotgun (WGS) entry which is preliminary data.</text>
</comment>
<dbReference type="EMBL" id="JAJNBZ010000025">
    <property type="protein sequence ID" value="MCE5172227.1"/>
    <property type="molecule type" value="Genomic_DNA"/>
</dbReference>
<protein>
    <submittedName>
        <fullName evidence="1">DUF2508 family protein</fullName>
    </submittedName>
</protein>
<name>A0ABS8YLX3_9BACL</name>
<reference evidence="1 2" key="1">
    <citation type="submission" date="2021-11" db="EMBL/GenBank/DDBJ databases">
        <title>Draft genome sequence of Paenibacillus profundus YoMME, a new Gram-positive bacteria with exoelectrogenic properties.</title>
        <authorList>
            <person name="Hubenova Y."/>
            <person name="Hubenova E."/>
            <person name="Manasiev Y."/>
            <person name="Peykov S."/>
            <person name="Mitov M."/>
        </authorList>
    </citation>
    <scope>NUCLEOTIDE SEQUENCE [LARGE SCALE GENOMIC DNA]</scope>
    <source>
        <strain evidence="1 2">YoMME</strain>
    </source>
</reference>
<dbReference type="InterPro" id="IPR019644">
    <property type="entry name" value="DUF2508"/>
</dbReference>
<keyword evidence="2" id="KW-1185">Reference proteome</keyword>
<gene>
    <name evidence="1" type="ORF">LQV63_23390</name>
</gene>
<proteinExistence type="predicted"/>
<dbReference type="RefSeq" id="WP_233698459.1">
    <property type="nucleotide sequence ID" value="NZ_JAJNBZ010000025.1"/>
</dbReference>
<organism evidence="1 2">
    <name type="scientific">Paenibacillus profundus</name>
    <dbReference type="NCBI Taxonomy" id="1173085"/>
    <lineage>
        <taxon>Bacteria</taxon>
        <taxon>Bacillati</taxon>
        <taxon>Bacillota</taxon>
        <taxon>Bacilli</taxon>
        <taxon>Bacillales</taxon>
        <taxon>Paenibacillaceae</taxon>
        <taxon>Paenibacillus</taxon>
    </lineage>
</organism>
<evidence type="ECO:0000313" key="1">
    <source>
        <dbReference type="EMBL" id="MCE5172227.1"/>
    </source>
</evidence>